<evidence type="ECO:0000313" key="2">
    <source>
        <dbReference type="Proteomes" id="UP001434883"/>
    </source>
</evidence>
<reference evidence="1 2" key="1">
    <citation type="submission" date="2021-06" db="EMBL/GenBank/DDBJ databases">
        <authorList>
            <person name="Palmer J.M."/>
        </authorList>
    </citation>
    <scope>NUCLEOTIDE SEQUENCE [LARGE SCALE GENOMIC DNA]</scope>
    <source>
        <strain evidence="1 2">XC_2019</strain>
        <tissue evidence="1">Muscle</tissue>
    </source>
</reference>
<accession>A0ABV0R6X7</accession>
<keyword evidence="2" id="KW-1185">Reference proteome</keyword>
<organism evidence="1 2">
    <name type="scientific">Xenoophorus captivus</name>
    <dbReference type="NCBI Taxonomy" id="1517983"/>
    <lineage>
        <taxon>Eukaryota</taxon>
        <taxon>Metazoa</taxon>
        <taxon>Chordata</taxon>
        <taxon>Craniata</taxon>
        <taxon>Vertebrata</taxon>
        <taxon>Euteleostomi</taxon>
        <taxon>Actinopterygii</taxon>
        <taxon>Neopterygii</taxon>
        <taxon>Teleostei</taxon>
        <taxon>Neoteleostei</taxon>
        <taxon>Acanthomorphata</taxon>
        <taxon>Ovalentaria</taxon>
        <taxon>Atherinomorphae</taxon>
        <taxon>Cyprinodontiformes</taxon>
        <taxon>Goodeidae</taxon>
        <taxon>Xenoophorus</taxon>
    </lineage>
</organism>
<gene>
    <name evidence="1" type="ORF">XENOCAPTIV_027913</name>
</gene>
<proteinExistence type="predicted"/>
<protein>
    <submittedName>
        <fullName evidence="1">Uncharacterized protein</fullName>
    </submittedName>
</protein>
<name>A0ABV0R6X7_9TELE</name>
<evidence type="ECO:0000313" key="1">
    <source>
        <dbReference type="EMBL" id="MEQ2203272.1"/>
    </source>
</evidence>
<sequence>MYGIININLADVALEQLLLQKHSVQFQLAPPSPTPGEPALPVGLREGSAVIGRFNGEHHPVSSATKILLSVRSSALVYITNASFVLDNRLVDITWCLRRWGVFLRSQNTIASPLHT</sequence>
<dbReference type="EMBL" id="JAHRIN010034351">
    <property type="protein sequence ID" value="MEQ2203272.1"/>
    <property type="molecule type" value="Genomic_DNA"/>
</dbReference>
<dbReference type="Proteomes" id="UP001434883">
    <property type="component" value="Unassembled WGS sequence"/>
</dbReference>
<comment type="caution">
    <text evidence="1">The sequence shown here is derived from an EMBL/GenBank/DDBJ whole genome shotgun (WGS) entry which is preliminary data.</text>
</comment>